<dbReference type="GO" id="GO:0009307">
    <property type="term" value="P:DNA restriction-modification system"/>
    <property type="evidence" value="ECO:0007669"/>
    <property type="project" value="UniProtKB-KW"/>
</dbReference>
<gene>
    <name evidence="6" type="ORF">LRLP16767_LRLP167_01342</name>
</gene>
<dbReference type="EC" id="3.1.21.3" evidence="6"/>
<comment type="similarity">
    <text evidence="1">Belongs to the type-I restriction system S methylase family.</text>
</comment>
<name>A0A0U5K1D2_LIMRT</name>
<dbReference type="GO" id="GO:0003677">
    <property type="term" value="F:DNA binding"/>
    <property type="evidence" value="ECO:0007669"/>
    <property type="project" value="UniProtKB-KW"/>
</dbReference>
<evidence type="ECO:0000259" key="5">
    <source>
        <dbReference type="Pfam" id="PF01420"/>
    </source>
</evidence>
<sequence length="494" mass="56218">MTPEQLRASILQQAMEGKLVKQDPNDEPASVLLEKIAEEKARLIREKKIKRTKKLPEITDDEKPFAIPDSWEWAYLSDVANITKLAGFEYTKYIKPNLKDNGIPLFKAKNIHNGEINYQFENFITEEQSDNLIRSQLNKKCLLTPYVGSIGNVAIFPGTFKAHLGSNVGKIELLGFNKLSLLEEFVMEYLKSPQGYIQLTKHLKSTAQPSISITALREVILPIPPLVEQKRIVAKIDQIMPLVDEYAEAYDKLKKLDDGFNDKLKQSLLQYAMEGKLVKQDPNDEPASVLLEKITEEKARLIREKKIKRTKKLPEITDDEKPFEIPDSWEWVRLGNLVRFTLGKTPKRSMPEYWESGTIPWVSISDLNNATLKQTKEHITPKAYSEVFGETISTAGTMLMSFKLTIGKVSILGIDAVHNEAIISIYPYIDANKIIRDYLYKVLPFISQHGDFNTAIKGKTLNKKSLSNLLIPLPPLAEQKRIVAKLDQLMSIMH</sequence>
<dbReference type="PANTHER" id="PTHR43140:SF1">
    <property type="entry name" value="TYPE I RESTRICTION ENZYME ECOKI SPECIFICITY SUBUNIT"/>
    <property type="match status" value="1"/>
</dbReference>
<dbReference type="Gene3D" id="3.90.220.20">
    <property type="entry name" value="DNA methylase specificity domains"/>
    <property type="match status" value="2"/>
</dbReference>
<evidence type="ECO:0000313" key="6">
    <source>
        <dbReference type="EMBL" id="CUR43543.1"/>
    </source>
</evidence>
<dbReference type="SUPFAM" id="SSF116734">
    <property type="entry name" value="DNA methylase specificity domain"/>
    <property type="match status" value="2"/>
</dbReference>
<dbReference type="Pfam" id="PF01420">
    <property type="entry name" value="Methylase_S"/>
    <property type="match status" value="2"/>
</dbReference>
<keyword evidence="6" id="KW-0378">Hydrolase</keyword>
<keyword evidence="2" id="KW-0680">Restriction system</keyword>
<dbReference type="InterPro" id="IPR051212">
    <property type="entry name" value="Type-I_RE_S_subunit"/>
</dbReference>
<dbReference type="RefSeq" id="WP_339111798.1">
    <property type="nucleotide sequence ID" value="NZ_LN887781.1"/>
</dbReference>
<comment type="subunit">
    <text evidence="4">The methyltransferase is composed of M and S polypeptides.</text>
</comment>
<evidence type="ECO:0000256" key="3">
    <source>
        <dbReference type="ARBA" id="ARBA00023125"/>
    </source>
</evidence>
<protein>
    <submittedName>
        <fullName evidence="6">Type I restriction-modification system, specificity subunit S</fullName>
        <ecNumber evidence="6">3.1.21.3</ecNumber>
    </submittedName>
</protein>
<dbReference type="InterPro" id="IPR000055">
    <property type="entry name" value="Restrct_endonuc_typeI_TRD"/>
</dbReference>
<dbReference type="EMBL" id="LN887781">
    <property type="protein sequence ID" value="CUR43543.1"/>
    <property type="molecule type" value="Genomic_DNA"/>
</dbReference>
<dbReference type="PANTHER" id="PTHR43140">
    <property type="entry name" value="TYPE-1 RESTRICTION ENZYME ECOKI SPECIFICITY PROTEIN"/>
    <property type="match status" value="1"/>
</dbReference>
<dbReference type="InterPro" id="IPR044946">
    <property type="entry name" value="Restrct_endonuc_typeI_TRD_sf"/>
</dbReference>
<proteinExistence type="inferred from homology"/>
<organism evidence="6">
    <name type="scientific">Limosilactobacillus reuteri</name>
    <name type="common">Lactobacillus reuteri</name>
    <dbReference type="NCBI Taxonomy" id="1598"/>
    <lineage>
        <taxon>Bacteria</taxon>
        <taxon>Bacillati</taxon>
        <taxon>Bacillota</taxon>
        <taxon>Bacilli</taxon>
        <taxon>Lactobacillales</taxon>
        <taxon>Lactobacillaceae</taxon>
        <taxon>Limosilactobacillus</taxon>
    </lineage>
</organism>
<accession>A0A0U5K1D2</accession>
<evidence type="ECO:0000256" key="2">
    <source>
        <dbReference type="ARBA" id="ARBA00022747"/>
    </source>
</evidence>
<reference evidence="6" key="1">
    <citation type="submission" date="2015-10" db="EMBL/GenBank/DDBJ databases">
        <authorList>
            <person name="Gilbert D.G."/>
        </authorList>
    </citation>
    <scope>NUCLEOTIDE SEQUENCE</scope>
    <source>
        <strain evidence="6">Lp167-67</strain>
    </source>
</reference>
<dbReference type="GO" id="GO:0009035">
    <property type="term" value="F:type I site-specific deoxyribonuclease activity"/>
    <property type="evidence" value="ECO:0007669"/>
    <property type="project" value="UniProtKB-EC"/>
</dbReference>
<dbReference type="AlphaFoldDB" id="A0A0U5K1D2"/>
<evidence type="ECO:0000256" key="4">
    <source>
        <dbReference type="ARBA" id="ARBA00038652"/>
    </source>
</evidence>
<dbReference type="CDD" id="cd17244">
    <property type="entry name" value="RMtype1_S_Apa101655I-TRD2-CR2_like"/>
    <property type="match status" value="1"/>
</dbReference>
<feature type="domain" description="Type I restriction modification DNA specificity" evidence="5">
    <location>
        <begin position="68"/>
        <end position="239"/>
    </location>
</feature>
<evidence type="ECO:0000256" key="1">
    <source>
        <dbReference type="ARBA" id="ARBA00010923"/>
    </source>
</evidence>
<keyword evidence="3" id="KW-0238">DNA-binding</keyword>
<feature type="domain" description="Type I restriction modification DNA specificity" evidence="5">
    <location>
        <begin position="326"/>
        <end position="491"/>
    </location>
</feature>